<name>A0A8X6JE88_NEPPI</name>
<reference evidence="1" key="1">
    <citation type="submission" date="2020-08" db="EMBL/GenBank/DDBJ databases">
        <title>Multicomponent nature underlies the extraordinary mechanical properties of spider dragline silk.</title>
        <authorList>
            <person name="Kono N."/>
            <person name="Nakamura H."/>
            <person name="Mori M."/>
            <person name="Yoshida Y."/>
            <person name="Ohtoshi R."/>
            <person name="Malay A.D."/>
            <person name="Moran D.A.P."/>
            <person name="Tomita M."/>
            <person name="Numata K."/>
            <person name="Arakawa K."/>
        </authorList>
    </citation>
    <scope>NUCLEOTIDE SEQUENCE</scope>
</reference>
<proteinExistence type="predicted"/>
<evidence type="ECO:0000313" key="2">
    <source>
        <dbReference type="Proteomes" id="UP000887013"/>
    </source>
</evidence>
<gene>
    <name evidence="1" type="ORF">NPIL_204901</name>
</gene>
<dbReference type="AlphaFoldDB" id="A0A8X6JE88"/>
<dbReference type="Proteomes" id="UP000887013">
    <property type="component" value="Unassembled WGS sequence"/>
</dbReference>
<sequence>RKRTHLPQCEPPGSVIDDRLMWCKYIVLEVLKGYYKI</sequence>
<accession>A0A8X6JE88</accession>
<protein>
    <submittedName>
        <fullName evidence="1">Uncharacterized protein</fullName>
    </submittedName>
</protein>
<keyword evidence="2" id="KW-1185">Reference proteome</keyword>
<evidence type="ECO:0000313" key="1">
    <source>
        <dbReference type="EMBL" id="GFS63176.1"/>
    </source>
</evidence>
<organism evidence="1 2">
    <name type="scientific">Nephila pilipes</name>
    <name type="common">Giant wood spider</name>
    <name type="synonym">Nephila maculata</name>
    <dbReference type="NCBI Taxonomy" id="299642"/>
    <lineage>
        <taxon>Eukaryota</taxon>
        <taxon>Metazoa</taxon>
        <taxon>Ecdysozoa</taxon>
        <taxon>Arthropoda</taxon>
        <taxon>Chelicerata</taxon>
        <taxon>Arachnida</taxon>
        <taxon>Araneae</taxon>
        <taxon>Araneomorphae</taxon>
        <taxon>Entelegynae</taxon>
        <taxon>Araneoidea</taxon>
        <taxon>Nephilidae</taxon>
        <taxon>Nephila</taxon>
    </lineage>
</organism>
<dbReference type="EMBL" id="BMAW01047889">
    <property type="protein sequence ID" value="GFS63176.1"/>
    <property type="molecule type" value="Genomic_DNA"/>
</dbReference>
<comment type="caution">
    <text evidence="1">The sequence shown here is derived from an EMBL/GenBank/DDBJ whole genome shotgun (WGS) entry which is preliminary data.</text>
</comment>
<feature type="non-terminal residue" evidence="1">
    <location>
        <position position="1"/>
    </location>
</feature>